<organism evidence="10 11">
    <name type="scientific">Segatella baroniae F0067</name>
    <dbReference type="NCBI Taxonomy" id="1115809"/>
    <lineage>
        <taxon>Bacteria</taxon>
        <taxon>Pseudomonadati</taxon>
        <taxon>Bacteroidota</taxon>
        <taxon>Bacteroidia</taxon>
        <taxon>Bacteroidales</taxon>
        <taxon>Prevotellaceae</taxon>
        <taxon>Segatella</taxon>
    </lineage>
</organism>
<comment type="catalytic activity">
    <reaction evidence="6 8">
        <text>lipid IVA (E. coli) + CMP-3-deoxy-beta-D-manno-octulosonate = alpha-Kdo-(2-&gt;6)-lipid IVA (E. coli) + CMP + H(+)</text>
        <dbReference type="Rhea" id="RHEA:28066"/>
        <dbReference type="ChEBI" id="CHEBI:15378"/>
        <dbReference type="ChEBI" id="CHEBI:58603"/>
        <dbReference type="ChEBI" id="CHEBI:60364"/>
        <dbReference type="ChEBI" id="CHEBI:60377"/>
        <dbReference type="ChEBI" id="CHEBI:85987"/>
        <dbReference type="EC" id="2.4.99.12"/>
    </reaction>
</comment>
<dbReference type="GO" id="GO:0005886">
    <property type="term" value="C:plasma membrane"/>
    <property type="evidence" value="ECO:0007669"/>
    <property type="project" value="UniProtKB-SubCell"/>
</dbReference>
<dbReference type="PANTHER" id="PTHR42755:SF1">
    <property type="entry name" value="3-DEOXY-D-MANNO-OCTULOSONIC ACID TRANSFERASE, MITOCHONDRIAL-RELATED"/>
    <property type="match status" value="1"/>
</dbReference>
<accession>U2NQS5</accession>
<gene>
    <name evidence="10" type="primary">waaA</name>
    <name evidence="10" type="ORF">HMPREF9135_2184</name>
</gene>
<reference evidence="10 11" key="1">
    <citation type="submission" date="2013-08" db="EMBL/GenBank/DDBJ databases">
        <authorList>
            <person name="Durkin A.S."/>
            <person name="Haft D.R."/>
            <person name="McCorrison J."/>
            <person name="Torralba M."/>
            <person name="Gillis M."/>
            <person name="Haft D.H."/>
            <person name="Methe B."/>
            <person name="Sutton G."/>
            <person name="Nelson K.E."/>
        </authorList>
    </citation>
    <scope>NUCLEOTIDE SEQUENCE [LARGE SCALE GENOMIC DNA]</scope>
    <source>
        <strain evidence="10 11">F0067</strain>
    </source>
</reference>
<dbReference type="SUPFAM" id="SSF53756">
    <property type="entry name" value="UDP-Glycosyltransferase/glycogen phosphorylase"/>
    <property type="match status" value="1"/>
</dbReference>
<dbReference type="Gene3D" id="3.40.50.11720">
    <property type="entry name" value="3-Deoxy-D-manno-octulosonic-acid transferase, N-terminal domain"/>
    <property type="match status" value="1"/>
</dbReference>
<comment type="caution">
    <text evidence="10">The sequence shown here is derived from an EMBL/GenBank/DDBJ whole genome shotgun (WGS) entry which is preliminary data.</text>
</comment>
<dbReference type="InterPro" id="IPR007507">
    <property type="entry name" value="Glycos_transf_N"/>
</dbReference>
<evidence type="ECO:0000256" key="3">
    <source>
        <dbReference type="ARBA" id="ARBA00019077"/>
    </source>
</evidence>
<dbReference type="PANTHER" id="PTHR42755">
    <property type="entry name" value="3-DEOXY-MANNO-OCTULOSONATE CYTIDYLYLTRANSFERASE"/>
    <property type="match status" value="1"/>
</dbReference>
<dbReference type="AlphaFoldDB" id="U2NQS5"/>
<dbReference type="GO" id="GO:0009244">
    <property type="term" value="P:lipopolysaccharide core region biosynthetic process"/>
    <property type="evidence" value="ECO:0007669"/>
    <property type="project" value="UniProtKB-UniRule"/>
</dbReference>
<keyword evidence="11" id="KW-1185">Reference proteome</keyword>
<comment type="subcellular location">
    <subcellularLocation>
        <location evidence="8">Cell membrane</location>
    </subcellularLocation>
</comment>
<evidence type="ECO:0000256" key="5">
    <source>
        <dbReference type="ARBA" id="ARBA00031445"/>
    </source>
</evidence>
<dbReference type="Pfam" id="PF04413">
    <property type="entry name" value="Glycos_transf_N"/>
    <property type="match status" value="1"/>
</dbReference>
<dbReference type="InterPro" id="IPR039901">
    <property type="entry name" value="Kdotransferase"/>
</dbReference>
<dbReference type="InterPro" id="IPR038107">
    <property type="entry name" value="Glycos_transf_N_sf"/>
</dbReference>
<evidence type="ECO:0000256" key="2">
    <source>
        <dbReference type="ARBA" id="ARBA00012621"/>
    </source>
</evidence>
<dbReference type="Proteomes" id="UP000016648">
    <property type="component" value="Unassembled WGS sequence"/>
</dbReference>
<feature type="domain" description="3-deoxy-D-manno-octulosonic-acid transferase N-terminal" evidence="9">
    <location>
        <begin position="42"/>
        <end position="203"/>
    </location>
</feature>
<evidence type="ECO:0000256" key="8">
    <source>
        <dbReference type="RuleBase" id="RU365103"/>
    </source>
</evidence>
<comment type="pathway">
    <text evidence="1 8">Bacterial outer membrane biogenesis; LPS core biosynthesis.</text>
</comment>
<keyword evidence="8" id="KW-1003">Cell membrane</keyword>
<protein>
    <recommendedName>
        <fullName evidence="3 8">3-deoxy-D-manno-octulosonic acid transferase</fullName>
        <shortName evidence="8">Kdo transferase</shortName>
        <ecNumber evidence="2 8">2.4.99.12</ecNumber>
    </recommendedName>
    <alternativeName>
        <fullName evidence="5 8">Lipid IV(A) 3-deoxy-D-manno-octulosonic acid transferase</fullName>
    </alternativeName>
</protein>
<evidence type="ECO:0000256" key="6">
    <source>
        <dbReference type="ARBA" id="ARBA00049183"/>
    </source>
</evidence>
<evidence type="ECO:0000259" key="9">
    <source>
        <dbReference type="Pfam" id="PF04413"/>
    </source>
</evidence>
<sequence length="407" mass="46546">MYQVIIYLYLFGVAMASLFSKKVKKMWAGERRAIRLLKEKVDPSARYIWFHAASLGEFEQGRPLIETIRSRCPEYKILLTFFSPSGYEVRKNYEGADIICYLPLDTIRNARRFLRAVRPEMAFFIKYEFWYNYLHILKHRNIPAYSVSSIFRPDQIFFRWYGAQYARVLKCFTHFFVQNEESKGLLARLGITEVDVVGDTRFDRVLQIKDASRQLPLVERFVKDAPKVFVAGSSWPPDEEIFVNYFQQHRDWKLIVAPHVIGEGHLAQIQSLLKGRKVVRYTQATMEQVAEADVLIIDCFGLLSSIYHYATVSYVGGGFGVGIHNVLEAAVWNIPVLFGPNNKRFQEAQGLLRAGGGFEIADARSFADLMQTFETDADSTRAAGDAAAHYVVSRAGASDHILSKITF</sequence>
<dbReference type="UniPathway" id="UPA00958"/>
<dbReference type="GO" id="GO:0043842">
    <property type="term" value="F:Kdo transferase activity"/>
    <property type="evidence" value="ECO:0007669"/>
    <property type="project" value="UniProtKB-EC"/>
</dbReference>
<evidence type="ECO:0000256" key="1">
    <source>
        <dbReference type="ARBA" id="ARBA00004713"/>
    </source>
</evidence>
<evidence type="ECO:0000256" key="7">
    <source>
        <dbReference type="PIRSR" id="PIRSR639901-1"/>
    </source>
</evidence>
<evidence type="ECO:0000313" key="11">
    <source>
        <dbReference type="Proteomes" id="UP000016648"/>
    </source>
</evidence>
<evidence type="ECO:0000256" key="4">
    <source>
        <dbReference type="ARBA" id="ARBA00022679"/>
    </source>
</evidence>
<proteinExistence type="inferred from homology"/>
<dbReference type="GO" id="GO:0009245">
    <property type="term" value="P:lipid A biosynthetic process"/>
    <property type="evidence" value="ECO:0007669"/>
    <property type="project" value="TreeGrafter"/>
</dbReference>
<comment type="function">
    <text evidence="8">Involved in lipopolysaccharide (LPS) biosynthesis. Catalyzes the transfer of 3-deoxy-D-manno-octulosonate (Kdo) residue(s) from CMP-Kdo to lipid IV(A), the tetraacyldisaccharide-1,4'-bisphosphate precursor of lipid A.</text>
</comment>
<keyword evidence="8" id="KW-0448">Lipopolysaccharide biosynthesis</keyword>
<dbReference type="Gene3D" id="3.40.50.2000">
    <property type="entry name" value="Glycogen Phosphorylase B"/>
    <property type="match status" value="1"/>
</dbReference>
<feature type="active site" description="Proton acceptor" evidence="7">
    <location>
        <position position="57"/>
    </location>
</feature>
<dbReference type="PATRIC" id="fig|1115809.3.peg.207"/>
<keyword evidence="8" id="KW-0472">Membrane</keyword>
<keyword evidence="4 8" id="KW-0808">Transferase</keyword>
<name>U2NQS5_9BACT</name>
<dbReference type="RefSeq" id="WP_021588624.1">
    <property type="nucleotide sequence ID" value="NZ_AWEY01000006.1"/>
</dbReference>
<dbReference type="EMBL" id="AWEY01000006">
    <property type="protein sequence ID" value="ERK40395.1"/>
    <property type="molecule type" value="Genomic_DNA"/>
</dbReference>
<comment type="similarity">
    <text evidence="8">Belongs to the glycosyltransferase group 1 family.</text>
</comment>
<evidence type="ECO:0000313" key="10">
    <source>
        <dbReference type="EMBL" id="ERK40395.1"/>
    </source>
</evidence>
<dbReference type="EC" id="2.4.99.12" evidence="2 8"/>